<dbReference type="GO" id="GO:0006633">
    <property type="term" value="P:fatty acid biosynthetic process"/>
    <property type="evidence" value="ECO:0007669"/>
    <property type="project" value="UniProtKB-UniRule"/>
</dbReference>
<dbReference type="Pfam" id="PF01648">
    <property type="entry name" value="ACPS"/>
    <property type="match status" value="1"/>
</dbReference>
<keyword evidence="1" id="KW-0479">Metal-binding</keyword>
<dbReference type="InterPro" id="IPR004568">
    <property type="entry name" value="Ppantetheine-prot_Trfase_dom"/>
</dbReference>
<dbReference type="Gene3D" id="3.90.470.20">
    <property type="entry name" value="4'-phosphopantetheinyl transferase domain"/>
    <property type="match status" value="1"/>
</dbReference>
<dbReference type="NCBIfam" id="TIGR00556">
    <property type="entry name" value="pantethn_trn"/>
    <property type="match status" value="1"/>
</dbReference>
<dbReference type="EMBL" id="CP122959">
    <property type="protein sequence ID" value="WGI18916.1"/>
    <property type="molecule type" value="Genomic_DNA"/>
</dbReference>
<feature type="binding site" evidence="1">
    <location>
        <position position="8"/>
    </location>
    <ligand>
        <name>Mg(2+)</name>
        <dbReference type="ChEBI" id="CHEBI:18420"/>
    </ligand>
</feature>
<dbReference type="InterPro" id="IPR008278">
    <property type="entry name" value="4-PPantetheinyl_Trfase_dom"/>
</dbReference>
<dbReference type="HAMAP" id="MF_00101">
    <property type="entry name" value="AcpS"/>
    <property type="match status" value="1"/>
</dbReference>
<dbReference type="SMR" id="A0A094YVG8"/>
<proteinExistence type="inferred from homology"/>
<comment type="function">
    <text evidence="1">Transfers the 4'-phosphopantetheine moiety from coenzyme A to a Ser of acyl-carrier-protein.</text>
</comment>
<protein>
    <recommendedName>
        <fullName evidence="1">Holo-[acyl-carrier-protein] synthase</fullName>
        <shortName evidence="1">Holo-ACP synthase</shortName>
        <ecNumber evidence="1">2.7.8.7</ecNumber>
    </recommendedName>
    <alternativeName>
        <fullName evidence="1">4'-phosphopantetheinyl transferase AcpS</fullName>
    </alternativeName>
</protein>
<feature type="binding site" evidence="1">
    <location>
        <position position="58"/>
    </location>
    <ligand>
        <name>Mg(2+)</name>
        <dbReference type="ChEBI" id="CHEBI:18420"/>
    </ligand>
</feature>
<reference evidence="3" key="1">
    <citation type="submission" date="2023-04" db="EMBL/GenBank/DDBJ databases">
        <title>Novel strain of Lactilactobacillus sakei and use thereof.</title>
        <authorList>
            <person name="Kim S.Y."/>
        </authorList>
    </citation>
    <scope>NUCLEOTIDE SEQUENCE</scope>
    <source>
        <strain evidence="3">HUP1</strain>
    </source>
</reference>
<comment type="catalytic activity">
    <reaction evidence="1">
        <text>apo-[ACP] + CoA = holo-[ACP] + adenosine 3',5'-bisphosphate + H(+)</text>
        <dbReference type="Rhea" id="RHEA:12068"/>
        <dbReference type="Rhea" id="RHEA-COMP:9685"/>
        <dbReference type="Rhea" id="RHEA-COMP:9690"/>
        <dbReference type="ChEBI" id="CHEBI:15378"/>
        <dbReference type="ChEBI" id="CHEBI:29999"/>
        <dbReference type="ChEBI" id="CHEBI:57287"/>
        <dbReference type="ChEBI" id="CHEBI:58343"/>
        <dbReference type="ChEBI" id="CHEBI:64479"/>
        <dbReference type="EC" id="2.7.8.7"/>
    </reaction>
</comment>
<dbReference type="GO" id="GO:0005737">
    <property type="term" value="C:cytoplasm"/>
    <property type="evidence" value="ECO:0007669"/>
    <property type="project" value="UniProtKB-SubCell"/>
</dbReference>
<keyword evidence="1" id="KW-0443">Lipid metabolism</keyword>
<evidence type="ECO:0000256" key="1">
    <source>
        <dbReference type="HAMAP-Rule" id="MF_00101"/>
    </source>
</evidence>
<keyword evidence="1" id="KW-0276">Fatty acid metabolism</keyword>
<name>A0A094YVG8_LATSK</name>
<sequence>MIVGLGIDLAEIDRFEKAQEKNSRFAEKVLTATEFELFSHYTGRRALEFLAGRFAVKEAFSKAYGTGIGQVKLQAVETLNDPQGKPYIKQDLFDGVVHVSLSHTATLVIAEVILERG</sequence>
<keyword evidence="1" id="KW-0460">Magnesium</keyword>
<comment type="cofactor">
    <cofactor evidence="1">
        <name>Mg(2+)</name>
        <dbReference type="ChEBI" id="CHEBI:18420"/>
    </cofactor>
</comment>
<evidence type="ECO:0000313" key="4">
    <source>
        <dbReference type="Proteomes" id="UP001179858"/>
    </source>
</evidence>
<dbReference type="EC" id="2.7.8.7" evidence="1"/>
<dbReference type="Proteomes" id="UP001179858">
    <property type="component" value="Chromosome"/>
</dbReference>
<dbReference type="InterPro" id="IPR037143">
    <property type="entry name" value="4-PPantetheinyl_Trfase_dom_sf"/>
</dbReference>
<keyword evidence="1 3" id="KW-0808">Transferase</keyword>
<accession>A0A094YVG8</accession>
<dbReference type="GO" id="GO:0008897">
    <property type="term" value="F:holo-[acyl-carrier-protein] synthase activity"/>
    <property type="evidence" value="ECO:0007669"/>
    <property type="project" value="UniProtKB-UniRule"/>
</dbReference>
<dbReference type="GO" id="GO:0000287">
    <property type="term" value="F:magnesium ion binding"/>
    <property type="evidence" value="ECO:0007669"/>
    <property type="project" value="UniProtKB-UniRule"/>
</dbReference>
<keyword evidence="1" id="KW-0963">Cytoplasm</keyword>
<keyword evidence="1" id="KW-0444">Lipid biosynthesis</keyword>
<dbReference type="SUPFAM" id="SSF56214">
    <property type="entry name" value="4'-phosphopantetheinyl transferase"/>
    <property type="match status" value="1"/>
</dbReference>
<dbReference type="RefSeq" id="WP_011375307.1">
    <property type="nucleotide sequence ID" value="NZ_AP017931.1"/>
</dbReference>
<organism evidence="3 4">
    <name type="scientific">Latilactobacillus sakei</name>
    <name type="common">Lactobacillus sakei</name>
    <dbReference type="NCBI Taxonomy" id="1599"/>
    <lineage>
        <taxon>Bacteria</taxon>
        <taxon>Bacillati</taxon>
        <taxon>Bacillota</taxon>
        <taxon>Bacilli</taxon>
        <taxon>Lactobacillales</taxon>
        <taxon>Lactobacillaceae</taxon>
        <taxon>Latilactobacillus</taxon>
    </lineage>
</organism>
<comment type="subcellular location">
    <subcellularLocation>
        <location evidence="1">Cytoplasm</location>
    </subcellularLocation>
</comment>
<gene>
    <name evidence="1 3" type="primary">acpS</name>
    <name evidence="3" type="ORF">QBD03_09250</name>
</gene>
<comment type="similarity">
    <text evidence="1">Belongs to the P-Pant transferase superfamily. AcpS family.</text>
</comment>
<feature type="domain" description="4'-phosphopantetheinyl transferase" evidence="2">
    <location>
        <begin position="4"/>
        <end position="102"/>
    </location>
</feature>
<keyword evidence="1" id="KW-0275">Fatty acid biosynthesis</keyword>
<evidence type="ECO:0000259" key="2">
    <source>
        <dbReference type="Pfam" id="PF01648"/>
    </source>
</evidence>
<dbReference type="OMA" id="DERHYAV"/>
<dbReference type="GeneID" id="57132537"/>
<dbReference type="InterPro" id="IPR002582">
    <property type="entry name" value="ACPS"/>
</dbReference>
<dbReference type="NCBIfam" id="TIGR00516">
    <property type="entry name" value="acpS"/>
    <property type="match status" value="1"/>
</dbReference>
<dbReference type="AlphaFoldDB" id="A0A094YVG8"/>
<evidence type="ECO:0000313" key="3">
    <source>
        <dbReference type="EMBL" id="WGI18916.1"/>
    </source>
</evidence>